<proteinExistence type="predicted"/>
<evidence type="ECO:0000313" key="2">
    <source>
        <dbReference type="EMBL" id="KAJ5486302.1"/>
    </source>
</evidence>
<dbReference type="AlphaFoldDB" id="A0A9X0BVS9"/>
<feature type="region of interest" description="Disordered" evidence="1">
    <location>
        <begin position="76"/>
        <end position="112"/>
    </location>
</feature>
<feature type="compositionally biased region" description="Basic and acidic residues" evidence="1">
    <location>
        <begin position="25"/>
        <end position="39"/>
    </location>
</feature>
<dbReference type="EMBL" id="JAPWDO010000001">
    <property type="protein sequence ID" value="KAJ5486302.1"/>
    <property type="molecule type" value="Genomic_DNA"/>
</dbReference>
<keyword evidence="3" id="KW-1185">Reference proteome</keyword>
<dbReference type="Proteomes" id="UP001147760">
    <property type="component" value="Unassembled WGS sequence"/>
</dbReference>
<feature type="region of interest" description="Disordered" evidence="1">
    <location>
        <begin position="1"/>
        <end position="51"/>
    </location>
</feature>
<name>A0A9X0BVS9_9EURO</name>
<protein>
    <submittedName>
        <fullName evidence="2">Uncharacterized protein</fullName>
    </submittedName>
</protein>
<dbReference type="OrthoDB" id="10037289at2759"/>
<sequence>MPPKRKTTGSADSGAKKSKGPAGKPEVDMETKRALDKRWAPVSVSRNADSEFRLRTRDPVKAFSYICLGCAPWKTENKDESEDEDEEDEEFIEQKKKDEAEADDATTLKPASEHPGEKWIFTTAGVAKLVALKRGTAVRDPDNFDMHVYNDFFGYAVMELVENLLLDFDEADGDWKMQWAICEATGLYFQMDAIPPLVGFVSLAPSGILRVDETLTSAIYSCEDGETVNALFIAFATMFLTVLSTLERNDLFKPDSEVKNIGAIMGLFIRFIVDVEECGIDWDDHDAKIRAYAAKHNVKIHGLNHTRYEESSGDTVELPEATANANDPWGWANVLTELKEANDGCLGGDSKDITSWTPAERRKAAFDNKDPIPRSAMTHIKNGDIMEMGG</sequence>
<reference evidence="2" key="2">
    <citation type="journal article" date="2023" name="IMA Fungus">
        <title>Comparative genomic study of the Penicillium genus elucidates a diverse pangenome and 15 lateral gene transfer events.</title>
        <authorList>
            <person name="Petersen C."/>
            <person name="Sorensen T."/>
            <person name="Nielsen M.R."/>
            <person name="Sondergaard T.E."/>
            <person name="Sorensen J.L."/>
            <person name="Fitzpatrick D.A."/>
            <person name="Frisvad J.C."/>
            <person name="Nielsen K.L."/>
        </authorList>
    </citation>
    <scope>NUCLEOTIDE SEQUENCE</scope>
    <source>
        <strain evidence="2">IBT 17660</strain>
    </source>
</reference>
<accession>A0A9X0BVS9</accession>
<evidence type="ECO:0000313" key="3">
    <source>
        <dbReference type="Proteomes" id="UP001147760"/>
    </source>
</evidence>
<feature type="compositionally biased region" description="Acidic residues" evidence="1">
    <location>
        <begin position="79"/>
        <end position="91"/>
    </location>
</feature>
<reference evidence="2" key="1">
    <citation type="submission" date="2022-12" db="EMBL/GenBank/DDBJ databases">
        <authorList>
            <person name="Petersen C."/>
        </authorList>
    </citation>
    <scope>NUCLEOTIDE SEQUENCE</scope>
    <source>
        <strain evidence="2">IBT 17660</strain>
    </source>
</reference>
<organism evidence="2 3">
    <name type="scientific">Penicillium desertorum</name>
    <dbReference type="NCBI Taxonomy" id="1303715"/>
    <lineage>
        <taxon>Eukaryota</taxon>
        <taxon>Fungi</taxon>
        <taxon>Dikarya</taxon>
        <taxon>Ascomycota</taxon>
        <taxon>Pezizomycotina</taxon>
        <taxon>Eurotiomycetes</taxon>
        <taxon>Eurotiomycetidae</taxon>
        <taxon>Eurotiales</taxon>
        <taxon>Aspergillaceae</taxon>
        <taxon>Penicillium</taxon>
    </lineage>
</organism>
<comment type="caution">
    <text evidence="2">The sequence shown here is derived from an EMBL/GenBank/DDBJ whole genome shotgun (WGS) entry which is preliminary data.</text>
</comment>
<gene>
    <name evidence="2" type="ORF">N7530_000602</name>
</gene>
<evidence type="ECO:0000256" key="1">
    <source>
        <dbReference type="SAM" id="MobiDB-lite"/>
    </source>
</evidence>